<reference evidence="3" key="1">
    <citation type="submission" date="2014-09" db="EMBL/GenBank/DDBJ databases">
        <authorList>
            <person name="Magalhaes I.L.F."/>
            <person name="Oliveira U."/>
            <person name="Santos F.R."/>
            <person name="Vidigal T.H.D.A."/>
            <person name="Brescovit A.D."/>
            <person name="Santos A.J."/>
        </authorList>
    </citation>
    <scope>NUCLEOTIDE SEQUENCE</scope>
    <source>
        <tissue evidence="3">Shoot tissue taken approximately 20 cm above the soil surface</tissue>
    </source>
</reference>
<keyword evidence="2" id="KW-0732">Signal</keyword>
<feature type="signal peptide" evidence="2">
    <location>
        <begin position="1"/>
        <end position="26"/>
    </location>
</feature>
<evidence type="ECO:0000256" key="2">
    <source>
        <dbReference type="SAM" id="SignalP"/>
    </source>
</evidence>
<feature type="region of interest" description="Disordered" evidence="1">
    <location>
        <begin position="118"/>
        <end position="139"/>
    </location>
</feature>
<sequence>MIGARGAQAFWAAFLMIAFVMTGARAAWSAPHASVPATMITETAVHTFHLDIELASPTTGTTHQVVLIIPHVEGHSMRISGTAAHFAMMDHCLNIVGLLTVMKQARRAEVLSLIPTTKKSHNRKVNQQSNLQRPRLVTM</sequence>
<proteinExistence type="predicted"/>
<protein>
    <submittedName>
        <fullName evidence="3">Uncharacterized protein</fullName>
    </submittedName>
</protein>
<dbReference type="AlphaFoldDB" id="A0A0A9DYA2"/>
<dbReference type="EMBL" id="GBRH01206217">
    <property type="protein sequence ID" value="JAD91678.1"/>
    <property type="molecule type" value="Transcribed_RNA"/>
</dbReference>
<reference evidence="3" key="2">
    <citation type="journal article" date="2015" name="Data Brief">
        <title>Shoot transcriptome of the giant reed, Arundo donax.</title>
        <authorList>
            <person name="Barrero R.A."/>
            <person name="Guerrero F.D."/>
            <person name="Moolhuijzen P."/>
            <person name="Goolsby J.A."/>
            <person name="Tidwell J."/>
            <person name="Bellgard S.E."/>
            <person name="Bellgard M.I."/>
        </authorList>
    </citation>
    <scope>NUCLEOTIDE SEQUENCE</scope>
    <source>
        <tissue evidence="3">Shoot tissue taken approximately 20 cm above the soil surface</tissue>
    </source>
</reference>
<accession>A0A0A9DYA2</accession>
<organism evidence="3">
    <name type="scientific">Arundo donax</name>
    <name type="common">Giant reed</name>
    <name type="synonym">Donax arundinaceus</name>
    <dbReference type="NCBI Taxonomy" id="35708"/>
    <lineage>
        <taxon>Eukaryota</taxon>
        <taxon>Viridiplantae</taxon>
        <taxon>Streptophyta</taxon>
        <taxon>Embryophyta</taxon>
        <taxon>Tracheophyta</taxon>
        <taxon>Spermatophyta</taxon>
        <taxon>Magnoliopsida</taxon>
        <taxon>Liliopsida</taxon>
        <taxon>Poales</taxon>
        <taxon>Poaceae</taxon>
        <taxon>PACMAD clade</taxon>
        <taxon>Arundinoideae</taxon>
        <taxon>Arundineae</taxon>
        <taxon>Arundo</taxon>
    </lineage>
</organism>
<evidence type="ECO:0000256" key="1">
    <source>
        <dbReference type="SAM" id="MobiDB-lite"/>
    </source>
</evidence>
<evidence type="ECO:0000313" key="3">
    <source>
        <dbReference type="EMBL" id="JAD91678.1"/>
    </source>
</evidence>
<name>A0A0A9DYA2_ARUDO</name>
<feature type="chain" id="PRO_5002064084" evidence="2">
    <location>
        <begin position="27"/>
        <end position="139"/>
    </location>
</feature>